<dbReference type="CDD" id="cd07061">
    <property type="entry name" value="HP_HAP_like"/>
    <property type="match status" value="1"/>
</dbReference>
<dbReference type="PANTHER" id="PTHR11567:SF110">
    <property type="entry name" value="2-PHOSPHOXYLOSE PHOSPHATASE 1"/>
    <property type="match status" value="1"/>
</dbReference>
<dbReference type="InterPro" id="IPR050645">
    <property type="entry name" value="Histidine_acid_phosphatase"/>
</dbReference>
<sequence length="571" mass="64399">MENAWSSQRQTGVESCSVGEKLCYSVILGVLLALFLFPRDFAWNIPALSRQTVRPRKPAELLAQIEKSIPHEEKPALSPYTATDSELLDARGELGFPGLPPVPPTLIPPSSPPGVPPVEGKLIRTLTLMRHADRTGLFQFPFEKNYKWKEGFGELTIRGMKQAYEVGLQFRRRYVQTHGLLSEEFRPQEIHLVSTSSHRAMDTAQAFLLGLYPPKGRQSPQTVECRCRPYNAPTSTKCMATCLGYVLQKTRRGGAMPGGLPKFTVATTRPRDDVLLRGSQVCAAMKEISKMLPQDPYWATQSGLFRPQIKMVEELVLSSMPEVELRSGRKAARVARQKVLQHPEPVQLCDTSNSSGTERAPRCTAVDLMAVQQVYSNMKAAELYNQPPLEGWADRTQFMEALKPVADWVWQKRYPVTAGREAGGTLLQEWLRFILQLRLDTLDPVNIRPKLLMYFAHDHTIMSLLAALGLQDPQVPDYVDRIVLEVWNMTNVEGYTEGRRRNETQELQLLIEYQGQALRMPGCETGWCSVYDFVNSTKDRTMSREECRLGPPITRTRPGKWGKIVSGVRVG</sequence>
<organism evidence="4 5">
    <name type="scientific">Cymbomonas tetramitiformis</name>
    <dbReference type="NCBI Taxonomy" id="36881"/>
    <lineage>
        <taxon>Eukaryota</taxon>
        <taxon>Viridiplantae</taxon>
        <taxon>Chlorophyta</taxon>
        <taxon>Pyramimonadophyceae</taxon>
        <taxon>Pyramimonadales</taxon>
        <taxon>Pyramimonadaceae</taxon>
        <taxon>Cymbomonas</taxon>
    </lineage>
</organism>
<comment type="similarity">
    <text evidence="1">Belongs to the histidine acid phosphatase family.</text>
</comment>
<reference evidence="4 5" key="1">
    <citation type="journal article" date="2015" name="Genome Biol. Evol.">
        <title>Comparative Genomics of a Bacterivorous Green Alga Reveals Evolutionary Causalities and Consequences of Phago-Mixotrophic Mode of Nutrition.</title>
        <authorList>
            <person name="Burns J.A."/>
            <person name="Paasch A."/>
            <person name="Narechania A."/>
            <person name="Kim E."/>
        </authorList>
    </citation>
    <scope>NUCLEOTIDE SEQUENCE [LARGE SCALE GENOMIC DNA]</scope>
    <source>
        <strain evidence="4 5">PLY_AMNH</strain>
    </source>
</reference>
<keyword evidence="2" id="KW-0378">Hydrolase</keyword>
<keyword evidence="3" id="KW-0472">Membrane</keyword>
<dbReference type="AlphaFoldDB" id="A0AAE0BN67"/>
<feature type="transmembrane region" description="Helical" evidence="3">
    <location>
        <begin position="21"/>
        <end position="38"/>
    </location>
</feature>
<comment type="caution">
    <text evidence="4">The sequence shown here is derived from an EMBL/GenBank/DDBJ whole genome shotgun (WGS) entry which is preliminary data.</text>
</comment>
<evidence type="ECO:0000256" key="2">
    <source>
        <dbReference type="ARBA" id="ARBA00022801"/>
    </source>
</evidence>
<keyword evidence="5" id="KW-1185">Reference proteome</keyword>
<evidence type="ECO:0000256" key="3">
    <source>
        <dbReference type="SAM" id="Phobius"/>
    </source>
</evidence>
<dbReference type="Proteomes" id="UP001190700">
    <property type="component" value="Unassembled WGS sequence"/>
</dbReference>
<dbReference type="SUPFAM" id="SSF53254">
    <property type="entry name" value="Phosphoglycerate mutase-like"/>
    <property type="match status" value="1"/>
</dbReference>
<dbReference type="EMBL" id="LGRX02034033">
    <property type="protein sequence ID" value="KAK3239073.1"/>
    <property type="molecule type" value="Genomic_DNA"/>
</dbReference>
<dbReference type="PANTHER" id="PTHR11567">
    <property type="entry name" value="ACID PHOSPHATASE-RELATED"/>
    <property type="match status" value="1"/>
</dbReference>
<keyword evidence="3" id="KW-0812">Transmembrane</keyword>
<dbReference type="InterPro" id="IPR029033">
    <property type="entry name" value="His_PPase_superfam"/>
</dbReference>
<evidence type="ECO:0000313" key="5">
    <source>
        <dbReference type="Proteomes" id="UP001190700"/>
    </source>
</evidence>
<dbReference type="Pfam" id="PF00328">
    <property type="entry name" value="His_Phos_2"/>
    <property type="match status" value="2"/>
</dbReference>
<proteinExistence type="inferred from homology"/>
<evidence type="ECO:0000256" key="1">
    <source>
        <dbReference type="ARBA" id="ARBA00005375"/>
    </source>
</evidence>
<dbReference type="InterPro" id="IPR000560">
    <property type="entry name" value="His_Pase_clade-2"/>
</dbReference>
<dbReference type="Gene3D" id="3.40.50.1240">
    <property type="entry name" value="Phosphoglycerate mutase-like"/>
    <property type="match status" value="1"/>
</dbReference>
<dbReference type="GO" id="GO:0016791">
    <property type="term" value="F:phosphatase activity"/>
    <property type="evidence" value="ECO:0007669"/>
    <property type="project" value="TreeGrafter"/>
</dbReference>
<gene>
    <name evidence="4" type="ORF">CYMTET_50973</name>
</gene>
<name>A0AAE0BN67_9CHLO</name>
<evidence type="ECO:0000313" key="4">
    <source>
        <dbReference type="EMBL" id="KAK3239073.1"/>
    </source>
</evidence>
<keyword evidence="3" id="KW-1133">Transmembrane helix</keyword>
<accession>A0AAE0BN67</accession>
<evidence type="ECO:0008006" key="6">
    <source>
        <dbReference type="Google" id="ProtNLM"/>
    </source>
</evidence>
<protein>
    <recommendedName>
        <fullName evidence="6">Acid phosphatase</fullName>
    </recommendedName>
</protein>